<organism evidence="2 3">
    <name type="scientific">Puccinia striiformis f. sp. tritici PST-78</name>
    <dbReference type="NCBI Taxonomy" id="1165861"/>
    <lineage>
        <taxon>Eukaryota</taxon>
        <taxon>Fungi</taxon>
        <taxon>Dikarya</taxon>
        <taxon>Basidiomycota</taxon>
        <taxon>Pucciniomycotina</taxon>
        <taxon>Pucciniomycetes</taxon>
        <taxon>Pucciniales</taxon>
        <taxon>Pucciniaceae</taxon>
        <taxon>Puccinia</taxon>
    </lineage>
</organism>
<evidence type="ECO:0000313" key="2">
    <source>
        <dbReference type="EMBL" id="KNE90148.1"/>
    </source>
</evidence>
<evidence type="ECO:0000256" key="1">
    <source>
        <dbReference type="SAM" id="MobiDB-lite"/>
    </source>
</evidence>
<name>A0A0L0USW5_9BASI</name>
<protein>
    <submittedName>
        <fullName evidence="2">Uncharacterized protein</fullName>
    </submittedName>
</protein>
<feature type="region of interest" description="Disordered" evidence="1">
    <location>
        <begin position="1"/>
        <end position="20"/>
    </location>
</feature>
<accession>A0A0L0USW5</accession>
<proteinExistence type="predicted"/>
<dbReference type="Proteomes" id="UP000054564">
    <property type="component" value="Unassembled WGS sequence"/>
</dbReference>
<keyword evidence="3" id="KW-1185">Reference proteome</keyword>
<gene>
    <name evidence="2" type="ORF">PSTG_16397</name>
</gene>
<evidence type="ECO:0000313" key="3">
    <source>
        <dbReference type="Proteomes" id="UP000054564"/>
    </source>
</evidence>
<dbReference type="EMBL" id="AJIL01000273">
    <property type="protein sequence ID" value="KNE90148.1"/>
    <property type="molecule type" value="Genomic_DNA"/>
</dbReference>
<reference evidence="3" key="1">
    <citation type="submission" date="2014-03" db="EMBL/GenBank/DDBJ databases">
        <title>The Genome Sequence of Puccinia striiformis f. sp. tritici PST-78.</title>
        <authorList>
            <consortium name="The Broad Institute Genome Sequencing Platform"/>
            <person name="Cuomo C."/>
            <person name="Hulbert S."/>
            <person name="Chen X."/>
            <person name="Walker B."/>
            <person name="Young S.K."/>
            <person name="Zeng Q."/>
            <person name="Gargeya S."/>
            <person name="Fitzgerald M."/>
            <person name="Haas B."/>
            <person name="Abouelleil A."/>
            <person name="Alvarado L."/>
            <person name="Arachchi H.M."/>
            <person name="Berlin A.M."/>
            <person name="Chapman S.B."/>
            <person name="Goldberg J."/>
            <person name="Griggs A."/>
            <person name="Gujja S."/>
            <person name="Hansen M."/>
            <person name="Howarth C."/>
            <person name="Imamovic A."/>
            <person name="Larimer J."/>
            <person name="McCowan C."/>
            <person name="Montmayeur A."/>
            <person name="Murphy C."/>
            <person name="Neiman D."/>
            <person name="Pearson M."/>
            <person name="Priest M."/>
            <person name="Roberts A."/>
            <person name="Saif S."/>
            <person name="Shea T."/>
            <person name="Sisk P."/>
            <person name="Sykes S."/>
            <person name="Wortman J."/>
            <person name="Nusbaum C."/>
            <person name="Birren B."/>
        </authorList>
    </citation>
    <scope>NUCLEOTIDE SEQUENCE [LARGE SCALE GENOMIC DNA]</scope>
    <source>
        <strain evidence="3">race PST-78</strain>
    </source>
</reference>
<dbReference type="AlphaFoldDB" id="A0A0L0USW5"/>
<comment type="caution">
    <text evidence="2">The sequence shown here is derived from an EMBL/GenBank/DDBJ whole genome shotgun (WGS) entry which is preliminary data.</text>
</comment>
<sequence>MEGHVDHFLPGESPGVSSDKQTISNCNQFVSATVTASPVELPIHYLTLPDTHLSLHKSVYSSTSQMSNQPIPDSHSNVMDPSLLTSASPVNNHAPAPIPASAPADMQSLVIADEAIAAQKRAAKEALKADRTAAAKKKKDDRAATARLRLAEKAEQTSRLKWSDEVLL</sequence>